<dbReference type="CDD" id="cd00201">
    <property type="entry name" value="WW"/>
    <property type="match status" value="2"/>
</dbReference>
<feature type="domain" description="WW" evidence="2">
    <location>
        <begin position="339"/>
        <end position="372"/>
    </location>
</feature>
<evidence type="ECO:0000313" key="5">
    <source>
        <dbReference type="Proteomes" id="UP000596742"/>
    </source>
</evidence>
<dbReference type="Proteomes" id="UP000596742">
    <property type="component" value="Unassembled WGS sequence"/>
</dbReference>
<evidence type="ECO:0008006" key="6">
    <source>
        <dbReference type="Google" id="ProtNLM"/>
    </source>
</evidence>
<evidence type="ECO:0000313" key="4">
    <source>
        <dbReference type="EMBL" id="VDH90446.1"/>
    </source>
</evidence>
<dbReference type="PANTHER" id="PTHR25462">
    <property type="entry name" value="BONUS, ISOFORM C-RELATED"/>
    <property type="match status" value="1"/>
</dbReference>
<feature type="domain" description="B box-type" evidence="3">
    <location>
        <begin position="73"/>
        <end position="113"/>
    </location>
</feature>
<keyword evidence="1" id="KW-0862">Zinc</keyword>
<protein>
    <recommendedName>
        <fullName evidence="6">B box-type domain-containing protein</fullName>
    </recommendedName>
</protein>
<dbReference type="GO" id="GO:0005654">
    <property type="term" value="C:nucleoplasm"/>
    <property type="evidence" value="ECO:0007669"/>
    <property type="project" value="TreeGrafter"/>
</dbReference>
<feature type="domain" description="B box-type" evidence="3">
    <location>
        <begin position="21"/>
        <end position="67"/>
    </location>
</feature>
<dbReference type="InterPro" id="IPR001202">
    <property type="entry name" value="WW_dom"/>
</dbReference>
<dbReference type="InterPro" id="IPR047153">
    <property type="entry name" value="TRIM45/56/19-like"/>
</dbReference>
<dbReference type="CDD" id="cd19756">
    <property type="entry name" value="Bbox2"/>
    <property type="match status" value="1"/>
</dbReference>
<dbReference type="Gene3D" id="3.30.160.60">
    <property type="entry name" value="Classic Zinc Finger"/>
    <property type="match status" value="1"/>
</dbReference>
<gene>
    <name evidence="4" type="ORF">MGAL_10B062779</name>
</gene>
<dbReference type="SUPFAM" id="SSF51045">
    <property type="entry name" value="WW domain"/>
    <property type="match status" value="2"/>
</dbReference>
<evidence type="ECO:0000259" key="2">
    <source>
        <dbReference type="PROSITE" id="PS50020"/>
    </source>
</evidence>
<reference evidence="4" key="1">
    <citation type="submission" date="2018-11" db="EMBL/GenBank/DDBJ databases">
        <authorList>
            <person name="Alioto T."/>
            <person name="Alioto T."/>
        </authorList>
    </citation>
    <scope>NUCLEOTIDE SEQUENCE</scope>
</reference>
<dbReference type="PANTHER" id="PTHR25462:SF305">
    <property type="entry name" value="RING-TYPE DOMAIN-CONTAINING PROTEIN"/>
    <property type="match status" value="1"/>
</dbReference>
<dbReference type="EMBL" id="UYJE01000135">
    <property type="protein sequence ID" value="VDH90446.1"/>
    <property type="molecule type" value="Genomic_DNA"/>
</dbReference>
<comment type="caution">
    <text evidence="4">The sequence shown here is derived from an EMBL/GenBank/DDBJ whole genome shotgun (WGS) entry which is preliminary data.</text>
</comment>
<dbReference type="PROSITE" id="PS01159">
    <property type="entry name" value="WW_DOMAIN_1"/>
    <property type="match status" value="1"/>
</dbReference>
<dbReference type="AlphaFoldDB" id="A0A8B6BGP3"/>
<dbReference type="Pfam" id="PF00643">
    <property type="entry name" value="zf-B_box"/>
    <property type="match status" value="1"/>
</dbReference>
<keyword evidence="1" id="KW-0863">Zinc-finger</keyword>
<dbReference type="InterPro" id="IPR036020">
    <property type="entry name" value="WW_dom_sf"/>
</dbReference>
<dbReference type="GO" id="GO:0008270">
    <property type="term" value="F:zinc ion binding"/>
    <property type="evidence" value="ECO:0007669"/>
    <property type="project" value="UniProtKB-KW"/>
</dbReference>
<sequence>MKTQVLQFITIIQRQSIMAQVASKTCEICNSSPGILFCIECEQHFCTNCKGLHSRQKATRHHEFQSSSQLKYKVKSTCQEHNEDFIFICMVCNVPVCSRCIAETHNGHKVATISETISTSKEIVKHEIACKLQEENRILNEIETAIDVFDCRALAVVNEIKEDEKRIRQKIDDVVKQMIDDVNEETKFGKDTLLIIAENSKTRIKTLTALEEKRKDFEDEKLNVALLKDVNTLQEKIAEIEIGVLPPLPSIDYKQRKMHKTNMASYFGTYSVRLPPRNISNECKMIVTDKGSLSIVDKYTETVICEQPLPAGIQMKLDENDRPFYIDHQTKTTTWNFTDLMQKGWEVMLTSKRIPFYINHGTNKTTYTFPRKTKGR</sequence>
<proteinExistence type="predicted"/>
<dbReference type="SMART" id="SM00456">
    <property type="entry name" value="WW"/>
    <property type="match status" value="2"/>
</dbReference>
<dbReference type="SUPFAM" id="SSF57845">
    <property type="entry name" value="B-box zinc-binding domain"/>
    <property type="match status" value="1"/>
</dbReference>
<accession>A0A8B6BGP3</accession>
<evidence type="ECO:0000256" key="1">
    <source>
        <dbReference type="PROSITE-ProRule" id="PRU00024"/>
    </source>
</evidence>
<dbReference type="Gene3D" id="2.20.70.10">
    <property type="match status" value="2"/>
</dbReference>
<keyword evidence="1" id="KW-0479">Metal-binding</keyword>
<keyword evidence="5" id="KW-1185">Reference proteome</keyword>
<dbReference type="GO" id="GO:0061630">
    <property type="term" value="F:ubiquitin protein ligase activity"/>
    <property type="evidence" value="ECO:0007669"/>
    <property type="project" value="TreeGrafter"/>
</dbReference>
<organism evidence="4 5">
    <name type="scientific">Mytilus galloprovincialis</name>
    <name type="common">Mediterranean mussel</name>
    <dbReference type="NCBI Taxonomy" id="29158"/>
    <lineage>
        <taxon>Eukaryota</taxon>
        <taxon>Metazoa</taxon>
        <taxon>Spiralia</taxon>
        <taxon>Lophotrochozoa</taxon>
        <taxon>Mollusca</taxon>
        <taxon>Bivalvia</taxon>
        <taxon>Autobranchia</taxon>
        <taxon>Pteriomorphia</taxon>
        <taxon>Mytilida</taxon>
        <taxon>Mytiloidea</taxon>
        <taxon>Mytilidae</taxon>
        <taxon>Mytilinae</taxon>
        <taxon>Mytilus</taxon>
    </lineage>
</organism>
<dbReference type="PROSITE" id="PS50020">
    <property type="entry name" value="WW_DOMAIN_2"/>
    <property type="match status" value="2"/>
</dbReference>
<evidence type="ECO:0000259" key="3">
    <source>
        <dbReference type="PROSITE" id="PS50119"/>
    </source>
</evidence>
<dbReference type="InterPro" id="IPR000315">
    <property type="entry name" value="Znf_B-box"/>
</dbReference>
<dbReference type="OrthoDB" id="423283at2759"/>
<feature type="domain" description="WW" evidence="2">
    <location>
        <begin position="307"/>
        <end position="340"/>
    </location>
</feature>
<name>A0A8B6BGP3_MYTGA</name>
<dbReference type="CDD" id="cd19757">
    <property type="entry name" value="Bbox1"/>
    <property type="match status" value="1"/>
</dbReference>
<dbReference type="PROSITE" id="PS50119">
    <property type="entry name" value="ZF_BBOX"/>
    <property type="match status" value="2"/>
</dbReference>
<dbReference type="SMART" id="SM00336">
    <property type="entry name" value="BBOX"/>
    <property type="match status" value="2"/>
</dbReference>